<accession>A0A834HYI2</accession>
<evidence type="ECO:0000313" key="4">
    <source>
        <dbReference type="Proteomes" id="UP000625711"/>
    </source>
</evidence>
<dbReference type="GO" id="GO:0035591">
    <property type="term" value="F:signaling adaptor activity"/>
    <property type="evidence" value="ECO:0007669"/>
    <property type="project" value="TreeGrafter"/>
</dbReference>
<dbReference type="InterPro" id="IPR001660">
    <property type="entry name" value="SAM"/>
</dbReference>
<dbReference type="InterPro" id="IPR035498">
    <property type="entry name" value="Caskin1/2_SAM_2"/>
</dbReference>
<feature type="compositionally biased region" description="Polar residues" evidence="1">
    <location>
        <begin position="62"/>
        <end position="72"/>
    </location>
</feature>
<feature type="compositionally biased region" description="Low complexity" evidence="1">
    <location>
        <begin position="620"/>
        <end position="634"/>
    </location>
</feature>
<proteinExistence type="predicted"/>
<dbReference type="SUPFAM" id="SSF47769">
    <property type="entry name" value="SAM/Pointed domain"/>
    <property type="match status" value="2"/>
</dbReference>
<feature type="region of interest" description="Disordered" evidence="1">
    <location>
        <begin position="1"/>
        <end position="84"/>
    </location>
</feature>
<dbReference type="AlphaFoldDB" id="A0A834HYI2"/>
<dbReference type="FunFam" id="1.10.150.50:FF:000028">
    <property type="entry name" value="caskin-2 isoform X2"/>
    <property type="match status" value="1"/>
</dbReference>
<evidence type="ECO:0000313" key="3">
    <source>
        <dbReference type="EMBL" id="KAF7271322.1"/>
    </source>
</evidence>
<dbReference type="Gene3D" id="1.10.150.50">
    <property type="entry name" value="Transcription Factor, Ets-1"/>
    <property type="match status" value="2"/>
</dbReference>
<feature type="compositionally biased region" description="Pro residues" evidence="1">
    <location>
        <begin position="666"/>
        <end position="676"/>
    </location>
</feature>
<feature type="region of interest" description="Disordered" evidence="1">
    <location>
        <begin position="617"/>
        <end position="691"/>
    </location>
</feature>
<protein>
    <recommendedName>
        <fullName evidence="2">SAM domain-containing protein</fullName>
    </recommendedName>
</protein>
<gene>
    <name evidence="3" type="ORF">GWI33_015794</name>
</gene>
<feature type="compositionally biased region" description="Low complexity" evidence="1">
    <location>
        <begin position="564"/>
        <end position="580"/>
    </location>
</feature>
<name>A0A834HYI2_RHYFE</name>
<feature type="region of interest" description="Disordered" evidence="1">
    <location>
        <begin position="523"/>
        <end position="605"/>
    </location>
</feature>
<feature type="compositionally biased region" description="Pro residues" evidence="1">
    <location>
        <begin position="581"/>
        <end position="591"/>
    </location>
</feature>
<dbReference type="Pfam" id="PF00536">
    <property type="entry name" value="SAM_1"/>
    <property type="match status" value="2"/>
</dbReference>
<reference evidence="3" key="1">
    <citation type="submission" date="2020-08" db="EMBL/GenBank/DDBJ databases">
        <title>Genome sequencing and assembly of the red palm weevil Rhynchophorus ferrugineus.</title>
        <authorList>
            <person name="Dias G.B."/>
            <person name="Bergman C.M."/>
            <person name="Manee M."/>
        </authorList>
    </citation>
    <scope>NUCLEOTIDE SEQUENCE</scope>
    <source>
        <strain evidence="3">AA-2017</strain>
        <tissue evidence="3">Whole larva</tissue>
    </source>
</reference>
<dbReference type="InterPro" id="IPR013761">
    <property type="entry name" value="SAM/pointed_sf"/>
</dbReference>
<dbReference type="PANTHER" id="PTHR24155">
    <property type="entry name" value="OSTEOCLAST-STIMULATING FACTOR 1"/>
    <property type="match status" value="1"/>
</dbReference>
<dbReference type="GO" id="GO:0007409">
    <property type="term" value="P:axonogenesis"/>
    <property type="evidence" value="ECO:0007669"/>
    <property type="project" value="TreeGrafter"/>
</dbReference>
<dbReference type="PROSITE" id="PS50105">
    <property type="entry name" value="SAM_DOMAIN"/>
    <property type="match status" value="2"/>
</dbReference>
<feature type="domain" description="SAM" evidence="2">
    <location>
        <begin position="198"/>
        <end position="256"/>
    </location>
</feature>
<dbReference type="GO" id="GO:0007185">
    <property type="term" value="P:cell surface receptor protein tyrosine phosphatase signaling pathway"/>
    <property type="evidence" value="ECO:0007669"/>
    <property type="project" value="TreeGrafter"/>
</dbReference>
<feature type="compositionally biased region" description="Low complexity" evidence="1">
    <location>
        <begin position="120"/>
        <end position="143"/>
    </location>
</feature>
<dbReference type="OrthoDB" id="6156898at2759"/>
<dbReference type="SMART" id="SM00454">
    <property type="entry name" value="SAM"/>
    <property type="match status" value="2"/>
</dbReference>
<feature type="compositionally biased region" description="Low complexity" evidence="1">
    <location>
        <begin position="677"/>
        <end position="686"/>
    </location>
</feature>
<organism evidence="3 4">
    <name type="scientific">Rhynchophorus ferrugineus</name>
    <name type="common">Red palm weevil</name>
    <name type="synonym">Curculio ferrugineus</name>
    <dbReference type="NCBI Taxonomy" id="354439"/>
    <lineage>
        <taxon>Eukaryota</taxon>
        <taxon>Metazoa</taxon>
        <taxon>Ecdysozoa</taxon>
        <taxon>Arthropoda</taxon>
        <taxon>Hexapoda</taxon>
        <taxon>Insecta</taxon>
        <taxon>Pterygota</taxon>
        <taxon>Neoptera</taxon>
        <taxon>Endopterygota</taxon>
        <taxon>Coleoptera</taxon>
        <taxon>Polyphaga</taxon>
        <taxon>Cucujiformia</taxon>
        <taxon>Curculionidae</taxon>
        <taxon>Dryophthorinae</taxon>
        <taxon>Rhynchophorus</taxon>
    </lineage>
</organism>
<dbReference type="FunFam" id="1.10.150.50:FF:000071">
    <property type="entry name" value="Caskin, isoform D"/>
    <property type="match status" value="1"/>
</dbReference>
<feature type="compositionally biased region" description="Low complexity" evidence="1">
    <location>
        <begin position="26"/>
        <end position="40"/>
    </location>
</feature>
<sequence length="720" mass="78586">MSRPPKPAATAKKVAPPAVPHEFRHSGSSFGSAGYGSSEDGSGGYLAPNEQSGVPRDDHSDYGSTVSGSTGKSPGPIFPNPTFTYPCQPPPGAVLTHKVAVYYHHQLSLQEDQGIDMTQSPGRDSPGSSSGSAGSGSRHSTASLDSGRASYHPMSTAGRSTIGSSNSPRCSLSSCSIGSDQCRIERMIHQGVPDQDIIHSWLVDLQFEEYFPLFVTAGYDLPTIGRMTPEDLTAIGIKKPNHRKKLKAEIAQLNLPDNLPEFIPGSLEEWLNLLRLDEYYNAFIDQGYKTIDNVTQLTWEDLEEFGIVKLGHQKKIMLAIKRIKDIKAGKRINADSNRIYSTQDVVVHAPMDLPSPGIPQVHSTFRSFHQPWEIDQTRQMTTSLGPNEPPYTQSLYCPDIVPIKIRTGRGKSLESLEDPTERTHHTFSADNTQTFYYQQPAGWRVRSYDDGDITPTNETALLYEGGGTLPRPRGIIRPRPIAKIPAKARETFPDFEKPQFQPEKYGNPQYKTLPGAYVQYGSPMMGKKIPPNPPKRRDSECAEETTTVEVHHVQTSSPLPLPAYPSSDSLSISLDSGGDLPLPPPPAPGTPPGKMNSSQSWGAEEQELIKTLALQHRNGSDASFKSSSSTESDSLPFANENAGTIRTRAGTAGRQAEFSSPKSRPGLPPHPSPSPNPSRASSAATRNRSESVDVLNDIGNMLANLTDELDAMLEEEKRQQ</sequence>
<feature type="domain" description="SAM" evidence="2">
    <location>
        <begin position="262"/>
        <end position="326"/>
    </location>
</feature>
<evidence type="ECO:0000259" key="2">
    <source>
        <dbReference type="PROSITE" id="PS50105"/>
    </source>
</evidence>
<dbReference type="EMBL" id="JAACXV010013977">
    <property type="protein sequence ID" value="KAF7271322.1"/>
    <property type="molecule type" value="Genomic_DNA"/>
</dbReference>
<dbReference type="GO" id="GO:0019903">
    <property type="term" value="F:protein phosphatase binding"/>
    <property type="evidence" value="ECO:0007669"/>
    <property type="project" value="TreeGrafter"/>
</dbReference>
<keyword evidence="4" id="KW-1185">Reference proteome</keyword>
<feature type="region of interest" description="Disordered" evidence="1">
    <location>
        <begin position="115"/>
        <end position="170"/>
    </location>
</feature>
<dbReference type="GO" id="GO:0005925">
    <property type="term" value="C:focal adhesion"/>
    <property type="evidence" value="ECO:0007669"/>
    <property type="project" value="TreeGrafter"/>
</dbReference>
<dbReference type="Proteomes" id="UP000625711">
    <property type="component" value="Unassembled WGS sequence"/>
</dbReference>
<dbReference type="PANTHER" id="PTHR24155:SF11">
    <property type="entry name" value="CASKIN, ISOFORM B"/>
    <property type="match status" value="1"/>
</dbReference>
<dbReference type="InterPro" id="IPR035497">
    <property type="entry name" value="Caskin1/2_SAM_1"/>
</dbReference>
<comment type="caution">
    <text evidence="3">The sequence shown here is derived from an EMBL/GenBank/DDBJ whole genome shotgun (WGS) entry which is preliminary data.</text>
</comment>
<evidence type="ECO:0000256" key="1">
    <source>
        <dbReference type="SAM" id="MobiDB-lite"/>
    </source>
</evidence>
<dbReference type="CDD" id="cd09498">
    <property type="entry name" value="SAM_caskin1_2_repeat2"/>
    <property type="match status" value="1"/>
</dbReference>
<dbReference type="GO" id="GO:0030424">
    <property type="term" value="C:axon"/>
    <property type="evidence" value="ECO:0007669"/>
    <property type="project" value="TreeGrafter"/>
</dbReference>
<dbReference type="CDD" id="cd09497">
    <property type="entry name" value="SAM_caskin1_2_repeat1"/>
    <property type="match status" value="1"/>
</dbReference>